<dbReference type="Proteomes" id="UP000474640">
    <property type="component" value="Unassembled WGS sequence"/>
</dbReference>
<dbReference type="AlphaFoldDB" id="A0A7C8RP05"/>
<dbReference type="EMBL" id="JAABOJ010000001">
    <property type="protein sequence ID" value="KAF3291469.1"/>
    <property type="molecule type" value="Genomic_DNA"/>
</dbReference>
<evidence type="ECO:0000313" key="2">
    <source>
        <dbReference type="EMBL" id="KAF3291469.1"/>
    </source>
</evidence>
<organism evidence="2 3">
    <name type="scientific">Orbilia oligospora</name>
    <name type="common">Nematode-trapping fungus</name>
    <name type="synonym">Arthrobotrys oligospora</name>
    <dbReference type="NCBI Taxonomy" id="2813651"/>
    <lineage>
        <taxon>Eukaryota</taxon>
        <taxon>Fungi</taxon>
        <taxon>Dikarya</taxon>
        <taxon>Ascomycota</taxon>
        <taxon>Pezizomycotina</taxon>
        <taxon>Orbiliomycetes</taxon>
        <taxon>Orbiliales</taxon>
        <taxon>Orbiliaceae</taxon>
        <taxon>Orbilia</taxon>
    </lineage>
</organism>
<accession>A0A7C8RP05</accession>
<protein>
    <submittedName>
        <fullName evidence="2">Uncharacterized protein</fullName>
    </submittedName>
</protein>
<reference evidence="2 3" key="1">
    <citation type="submission" date="2020-01" db="EMBL/GenBank/DDBJ databases">
        <authorList>
            <person name="Palmer J.M."/>
        </authorList>
    </citation>
    <scope>NUCLEOTIDE SEQUENCE [LARGE SCALE GENOMIC DNA]</scope>
    <source>
        <strain evidence="2 3">TWF970</strain>
    </source>
</reference>
<name>A0A7C8RP05_ORBOL</name>
<comment type="caution">
    <text evidence="2">The sequence shown here is derived from an EMBL/GenBank/DDBJ whole genome shotgun (WGS) entry which is preliminary data.</text>
</comment>
<feature type="compositionally biased region" description="Basic and acidic residues" evidence="1">
    <location>
        <begin position="65"/>
        <end position="92"/>
    </location>
</feature>
<evidence type="ECO:0000256" key="1">
    <source>
        <dbReference type="SAM" id="MobiDB-lite"/>
    </source>
</evidence>
<gene>
    <name evidence="2" type="ORF">TWF970_000682</name>
</gene>
<feature type="region of interest" description="Disordered" evidence="1">
    <location>
        <begin position="54"/>
        <end position="92"/>
    </location>
</feature>
<sequence length="729" mass="82548">MVIASYHYQMFAVIVFLYAYRSWFIGDPTPPLGEDVNLVAGRYTPAIASSPILPTKGSEASNTAEHYEPAHRLQKRADGPKKKGAKKKDAAIRRPVPQLLTTPVVDPNAEMLLRYQKLAMEAYEKERKRTEAAAEVERKRAFAAAQEEQRRAQWAARVKAQEEHWRREKQRIIQDALRIPPSWDEAHLYAVENHLWDQDGLLDWDSGYDGDALTLNNYYANGEAVAPSRKRPSNKKLRASNHLLNENDQDDTAFIKQLEKIKDEVQDEEFFAVEPYDTDLPVPGTFEQTTVSFAPAWEGVKEWHEYGVEKSEKPPGDIDNSFDTNGILSTASGRTSRNEMDLPGRSRLSRVRTPSQSLHLGTTDSYVTEDKERMINEPTNSNIVTTSQLEESILSVRRPVTPEVVPPKLQARPMEEEEQKTNIDISFEQGPTDYLDYVSVRPGNENRVGKENSANELYNKWAAAWKGPIYPQTTKDWTTADYNSEWKRVVRSEYGAAPCEKKILDHYGTQKQVSFCRLKKSGLYIVPGLSPDTAQKLDLFLFIGCRAAVPNIGCGTRHWYFQQKKVLTNLKDGSKAYQDIYIDVRFDLASNSPADAGLGHGGVGLPHVQLSYMVPSELSSYQPPNEREWYYHGFKSAIKADQNILGQMFTDTKFPFQTAWPKEWVQGDFIAPGTPWGQRKASGNDVPIPALNKLIPTLGKQRVILTTRGWRDHVLDRSSVGKNARILTV</sequence>
<proteinExistence type="predicted"/>
<evidence type="ECO:0000313" key="3">
    <source>
        <dbReference type="Proteomes" id="UP000474640"/>
    </source>
</evidence>
<dbReference type="OrthoDB" id="5357375at2759"/>